<dbReference type="AlphaFoldDB" id="A0A4Y9J8H8"/>
<reference evidence="1 2" key="1">
    <citation type="submission" date="2019-03" db="EMBL/GenBank/DDBJ databases">
        <title>Diversity of the mouse oral microbiome.</title>
        <authorList>
            <person name="Joseph S."/>
            <person name="Aduse-Opoku J."/>
            <person name="Curtis M."/>
            <person name="Wade W."/>
            <person name="Hashim A."/>
        </authorList>
    </citation>
    <scope>NUCLEOTIDE SEQUENCE [LARGE SCALE GENOMIC DNA]</scope>
    <source>
        <strain evidence="1 2">WM131</strain>
    </source>
</reference>
<dbReference type="EMBL" id="SPPD01000012">
    <property type="protein sequence ID" value="TFU97333.1"/>
    <property type="molecule type" value="Genomic_DNA"/>
</dbReference>
<organism evidence="1 2">
    <name type="scientific">Streptococcus cuniculi</name>
    <dbReference type="NCBI Taxonomy" id="1432788"/>
    <lineage>
        <taxon>Bacteria</taxon>
        <taxon>Bacillati</taxon>
        <taxon>Bacillota</taxon>
        <taxon>Bacilli</taxon>
        <taxon>Lactobacillales</taxon>
        <taxon>Streptococcaceae</taxon>
        <taxon>Streptococcus</taxon>
    </lineage>
</organism>
<gene>
    <name evidence="1" type="ORF">E4T82_08190</name>
</gene>
<proteinExistence type="predicted"/>
<comment type="caution">
    <text evidence="1">The sequence shown here is derived from an EMBL/GenBank/DDBJ whole genome shotgun (WGS) entry which is preliminary data.</text>
</comment>
<evidence type="ECO:0000313" key="1">
    <source>
        <dbReference type="EMBL" id="TFU97333.1"/>
    </source>
</evidence>
<dbReference type="RefSeq" id="WP_135182349.1">
    <property type="nucleotide sequence ID" value="NZ_JADGKZ010000012.1"/>
</dbReference>
<protein>
    <submittedName>
        <fullName evidence="1">Uncharacterized protein</fullName>
    </submittedName>
</protein>
<evidence type="ECO:0000313" key="2">
    <source>
        <dbReference type="Proteomes" id="UP000297253"/>
    </source>
</evidence>
<name>A0A4Y9J8H8_9STRE</name>
<sequence>MCKEWYTTAAGIKQKFEKSDEFENLKFKLKEDGIIFEGDCGGLVTSQLIEHGHFALSELFLEGEEIVDEYEENDYRRYIGHTDFHLGWNYYLYDPDILDFEQAYRMAERNFEDYLL</sequence>
<accession>A0A4Y9J8H8</accession>
<dbReference type="Proteomes" id="UP000297253">
    <property type="component" value="Unassembled WGS sequence"/>
</dbReference>